<organism evidence="3 4">
    <name type="scientific">Curvularia kusanoi</name>
    <name type="common">Cochliobolus kusanoi</name>
    <dbReference type="NCBI Taxonomy" id="90978"/>
    <lineage>
        <taxon>Eukaryota</taxon>
        <taxon>Fungi</taxon>
        <taxon>Dikarya</taxon>
        <taxon>Ascomycota</taxon>
        <taxon>Pezizomycotina</taxon>
        <taxon>Dothideomycetes</taxon>
        <taxon>Pleosporomycetidae</taxon>
        <taxon>Pleosporales</taxon>
        <taxon>Pleosporineae</taxon>
        <taxon>Pleosporaceae</taxon>
        <taxon>Curvularia</taxon>
    </lineage>
</organism>
<dbReference type="OrthoDB" id="411584at2759"/>
<name>A0A9P4THP0_CURKU</name>
<comment type="similarity">
    <text evidence="1">Belongs to the BolA/IbaG family.</text>
</comment>
<dbReference type="Pfam" id="PF01722">
    <property type="entry name" value="BolA"/>
    <property type="match status" value="1"/>
</dbReference>
<evidence type="ECO:0000256" key="1">
    <source>
        <dbReference type="RuleBase" id="RU003860"/>
    </source>
</evidence>
<protein>
    <recommendedName>
        <fullName evidence="5">Bola-like protein</fullName>
    </recommendedName>
</protein>
<keyword evidence="4" id="KW-1185">Reference proteome</keyword>
<feature type="compositionally biased region" description="Basic and acidic residues" evidence="2">
    <location>
        <begin position="109"/>
        <end position="118"/>
    </location>
</feature>
<dbReference type="PANTHER" id="PTHR46230">
    <property type="match status" value="1"/>
</dbReference>
<sequence length="118" mass="13053">MAQSMTPMEDALRAKGSHHLGLAPGTPAAFKSISLEVYNDSHKHAHHKAMQGVTSRETHFRLVITSSAFKGKPQLARHRMVNALMKDEMAQEGGIHALQLTTRTPEEEEARRQKEASA</sequence>
<evidence type="ECO:0008006" key="5">
    <source>
        <dbReference type="Google" id="ProtNLM"/>
    </source>
</evidence>
<dbReference type="PANTHER" id="PTHR46230:SF7">
    <property type="entry name" value="BOLA-LIKE PROTEIN 1"/>
    <property type="match status" value="1"/>
</dbReference>
<dbReference type="InterPro" id="IPR036065">
    <property type="entry name" value="BolA-like_sf"/>
</dbReference>
<dbReference type="Proteomes" id="UP000801428">
    <property type="component" value="Unassembled WGS sequence"/>
</dbReference>
<reference evidence="3" key="1">
    <citation type="submission" date="2019-04" db="EMBL/GenBank/DDBJ databases">
        <title>Sequencing of skin fungus with MAO and IRED activity.</title>
        <authorList>
            <person name="Marsaioli A.J."/>
            <person name="Bonatto J.M.C."/>
            <person name="Reis Junior O."/>
        </authorList>
    </citation>
    <scope>NUCLEOTIDE SEQUENCE</scope>
    <source>
        <strain evidence="3">30M1</strain>
    </source>
</reference>
<gene>
    <name evidence="3" type="ORF">E8E13_006739</name>
</gene>
<feature type="region of interest" description="Disordered" evidence="2">
    <location>
        <begin position="95"/>
        <end position="118"/>
    </location>
</feature>
<dbReference type="GO" id="GO:0005759">
    <property type="term" value="C:mitochondrial matrix"/>
    <property type="evidence" value="ECO:0007669"/>
    <property type="project" value="TreeGrafter"/>
</dbReference>
<proteinExistence type="inferred from homology"/>
<dbReference type="SUPFAM" id="SSF82657">
    <property type="entry name" value="BolA-like"/>
    <property type="match status" value="1"/>
</dbReference>
<comment type="caution">
    <text evidence="3">The sequence shown here is derived from an EMBL/GenBank/DDBJ whole genome shotgun (WGS) entry which is preliminary data.</text>
</comment>
<dbReference type="Gene3D" id="3.30.300.90">
    <property type="entry name" value="BolA-like"/>
    <property type="match status" value="1"/>
</dbReference>
<evidence type="ECO:0000256" key="2">
    <source>
        <dbReference type="SAM" id="MobiDB-lite"/>
    </source>
</evidence>
<dbReference type="InterPro" id="IPR002634">
    <property type="entry name" value="BolA"/>
</dbReference>
<evidence type="ECO:0000313" key="4">
    <source>
        <dbReference type="Proteomes" id="UP000801428"/>
    </source>
</evidence>
<dbReference type="GO" id="GO:0044572">
    <property type="term" value="P:[4Fe-4S] cluster assembly"/>
    <property type="evidence" value="ECO:0007669"/>
    <property type="project" value="TreeGrafter"/>
</dbReference>
<dbReference type="AlphaFoldDB" id="A0A9P4THP0"/>
<evidence type="ECO:0000313" key="3">
    <source>
        <dbReference type="EMBL" id="KAF3004201.1"/>
    </source>
</evidence>
<dbReference type="EMBL" id="SWKU01000008">
    <property type="protein sequence ID" value="KAF3004201.1"/>
    <property type="molecule type" value="Genomic_DNA"/>
</dbReference>
<accession>A0A9P4THP0</accession>